<proteinExistence type="predicted"/>
<protein>
    <submittedName>
        <fullName evidence="1">Uncharacterized protein</fullName>
    </submittedName>
</protein>
<evidence type="ECO:0000313" key="2">
    <source>
        <dbReference type="Proteomes" id="UP000276133"/>
    </source>
</evidence>
<dbReference type="AlphaFoldDB" id="A0A3M7QUM4"/>
<sequence length="116" mass="13637">MISTENFTKILIIIFNININIVKIAYGGWSHQTKTHIENAISFDLKKIFKETNPKILNSEIGLWLAKYYKSFDQQSKKEIYEVRIKQEDEMILFHTKSNIIGINSVRRQTSLVIFN</sequence>
<evidence type="ECO:0000313" key="1">
    <source>
        <dbReference type="EMBL" id="RNA15056.1"/>
    </source>
</evidence>
<name>A0A3M7QUM4_BRAPC</name>
<dbReference type="Proteomes" id="UP000276133">
    <property type="component" value="Unassembled WGS sequence"/>
</dbReference>
<gene>
    <name evidence="1" type="ORF">BpHYR1_017366</name>
</gene>
<organism evidence="1 2">
    <name type="scientific">Brachionus plicatilis</name>
    <name type="common">Marine rotifer</name>
    <name type="synonym">Brachionus muelleri</name>
    <dbReference type="NCBI Taxonomy" id="10195"/>
    <lineage>
        <taxon>Eukaryota</taxon>
        <taxon>Metazoa</taxon>
        <taxon>Spiralia</taxon>
        <taxon>Gnathifera</taxon>
        <taxon>Rotifera</taxon>
        <taxon>Eurotatoria</taxon>
        <taxon>Monogononta</taxon>
        <taxon>Pseudotrocha</taxon>
        <taxon>Ploima</taxon>
        <taxon>Brachionidae</taxon>
        <taxon>Brachionus</taxon>
    </lineage>
</organism>
<accession>A0A3M7QUM4</accession>
<keyword evidence="2" id="KW-1185">Reference proteome</keyword>
<reference evidence="1 2" key="1">
    <citation type="journal article" date="2018" name="Sci. Rep.">
        <title>Genomic signatures of local adaptation to the degree of environmental predictability in rotifers.</title>
        <authorList>
            <person name="Franch-Gras L."/>
            <person name="Hahn C."/>
            <person name="Garcia-Roger E.M."/>
            <person name="Carmona M.J."/>
            <person name="Serra M."/>
            <person name="Gomez A."/>
        </authorList>
    </citation>
    <scope>NUCLEOTIDE SEQUENCE [LARGE SCALE GENOMIC DNA]</scope>
    <source>
        <strain evidence="1">HYR1</strain>
    </source>
</reference>
<dbReference type="EMBL" id="REGN01005052">
    <property type="protein sequence ID" value="RNA15056.1"/>
    <property type="molecule type" value="Genomic_DNA"/>
</dbReference>
<comment type="caution">
    <text evidence="1">The sequence shown here is derived from an EMBL/GenBank/DDBJ whole genome shotgun (WGS) entry which is preliminary data.</text>
</comment>